<sequence>MNFFILDEYYEKAKMNGISRRRLQEREYRYDGDIESAATKPVVNRKKVQQIS</sequence>
<dbReference type="RefSeq" id="WP_327919586.1">
    <property type="nucleotide sequence ID" value="NZ_JARMDB010000006.1"/>
</dbReference>
<evidence type="ECO:0000313" key="1">
    <source>
        <dbReference type="EMBL" id="MED1565763.1"/>
    </source>
</evidence>
<evidence type="ECO:0000313" key="2">
    <source>
        <dbReference type="Proteomes" id="UP001309448"/>
    </source>
</evidence>
<proteinExistence type="predicted"/>
<dbReference type="Proteomes" id="UP001309448">
    <property type="component" value="Unassembled WGS sequence"/>
</dbReference>
<dbReference type="EMBL" id="JARMDB010000006">
    <property type="protein sequence ID" value="MED1565763.1"/>
    <property type="molecule type" value="Genomic_DNA"/>
</dbReference>
<gene>
    <name evidence="1" type="ORF">P4U88_07365</name>
</gene>
<keyword evidence="2" id="KW-1185">Reference proteome</keyword>
<accession>A0ABU6MTA4</accession>
<comment type="caution">
    <text evidence="1">The sequence shown here is derived from an EMBL/GenBank/DDBJ whole genome shotgun (WGS) entry which is preliminary data.</text>
</comment>
<reference evidence="1 2" key="1">
    <citation type="submission" date="2023-03" db="EMBL/GenBank/DDBJ databases">
        <title>Bacillus Genome Sequencing.</title>
        <authorList>
            <person name="Dunlap C."/>
        </authorList>
    </citation>
    <scope>NUCLEOTIDE SEQUENCE [LARGE SCALE GENOMIC DNA]</scope>
    <source>
        <strain evidence="1 2">B-615</strain>
    </source>
</reference>
<name>A0ABU6MTA4_9BACI</name>
<organism evidence="1 2">
    <name type="scientific">Bacillus paramycoides</name>
    <dbReference type="NCBI Taxonomy" id="2026194"/>
    <lineage>
        <taxon>Bacteria</taxon>
        <taxon>Bacillati</taxon>
        <taxon>Bacillota</taxon>
        <taxon>Bacilli</taxon>
        <taxon>Bacillales</taxon>
        <taxon>Bacillaceae</taxon>
        <taxon>Bacillus</taxon>
        <taxon>Bacillus cereus group</taxon>
    </lineage>
</organism>
<protein>
    <submittedName>
        <fullName evidence="1">Uncharacterized protein</fullName>
    </submittedName>
</protein>